<protein>
    <recommendedName>
        <fullName evidence="4">PH domain-containing protein</fullName>
    </recommendedName>
</protein>
<feature type="compositionally biased region" description="Polar residues" evidence="1">
    <location>
        <begin position="12"/>
        <end position="23"/>
    </location>
</feature>
<feature type="compositionally biased region" description="Low complexity" evidence="1">
    <location>
        <begin position="479"/>
        <end position="492"/>
    </location>
</feature>
<feature type="region of interest" description="Disordered" evidence="1">
    <location>
        <begin position="1"/>
        <end position="27"/>
    </location>
</feature>
<dbReference type="EMBL" id="JARTCD010000049">
    <property type="protein sequence ID" value="KAJ8655423.1"/>
    <property type="molecule type" value="Genomic_DNA"/>
</dbReference>
<comment type="caution">
    <text evidence="2">The sequence shown here is derived from an EMBL/GenBank/DDBJ whole genome shotgun (WGS) entry which is preliminary data.</text>
</comment>
<feature type="region of interest" description="Disordered" evidence="1">
    <location>
        <begin position="723"/>
        <end position="752"/>
    </location>
</feature>
<evidence type="ECO:0008006" key="4">
    <source>
        <dbReference type="Google" id="ProtNLM"/>
    </source>
</evidence>
<feature type="compositionally biased region" description="Basic residues" evidence="1">
    <location>
        <begin position="97"/>
        <end position="106"/>
    </location>
</feature>
<feature type="region of interest" description="Disordered" evidence="1">
    <location>
        <begin position="676"/>
        <end position="708"/>
    </location>
</feature>
<evidence type="ECO:0000256" key="1">
    <source>
        <dbReference type="SAM" id="MobiDB-lite"/>
    </source>
</evidence>
<feature type="compositionally biased region" description="Polar residues" evidence="1">
    <location>
        <begin position="692"/>
        <end position="702"/>
    </location>
</feature>
<evidence type="ECO:0000313" key="2">
    <source>
        <dbReference type="EMBL" id="KAJ8655423.1"/>
    </source>
</evidence>
<keyword evidence="3" id="KW-1185">Reference proteome</keyword>
<name>A0AAD7UYI9_9FUNG</name>
<feature type="region of interest" description="Disordered" evidence="1">
    <location>
        <begin position="92"/>
        <end position="124"/>
    </location>
</feature>
<evidence type="ECO:0000313" key="3">
    <source>
        <dbReference type="Proteomes" id="UP001234581"/>
    </source>
</evidence>
<dbReference type="RefSeq" id="XP_058340336.1">
    <property type="nucleotide sequence ID" value="XM_058488916.1"/>
</dbReference>
<feature type="compositionally biased region" description="Low complexity" evidence="1">
    <location>
        <begin position="107"/>
        <end position="121"/>
    </location>
</feature>
<feature type="region of interest" description="Disordered" evidence="1">
    <location>
        <begin position="269"/>
        <end position="355"/>
    </location>
</feature>
<sequence>MPHHQPRDDNNNDQGSMRTTPVKGTQEVPATAPIFEGHLYLQHPEKSGRWQWRLFRFDGTSFTCLSTRKIKLPPDTPVDPTPNENTLVQSLSSHQLNQHHHHHHQQHNMNHSTSFHTSHTSPLLATPKDKTLRLVSMTSASMPDLPALATTPSNNINEPMLASYYQLPKWTVDIANISAISVLKGSKKRSPFSSNSSKSKCFCIRTYDGQCHVMKAQKYKDLERWLFVLTKMWRFVQTIRDQMQKQQQQQQQPLVVMQPPPTSSYPPHANAMFMHPPSSWEQQQQQQQQPTFATARPFDNTITARNLVPPPPPPPPHIHDNTIAPTTSSPPPAPVGAPSFTQPHHQQQQQPSTQYDARYKAPMLSMEKVHWIDQWRESLAELAAYDQKAVSPPPIEPIPDDDQISSISGLTSISHRGRPPAAAATAPRRSIVSPRRKASKRSIRSITASMKRVAGGGGGGGNASGSGGHPTDGGGTIKSNSIAPANASSAAIMPQELPLEDRPSSSLKKKRSDEVKNWITSNKAEEIVIVGPDMDYFQDANTVLEKEESVNADADYRAAVRYHTSIRGRNVQLVEEEEQQQQQHAINERQNQLSHRASLIADEQIHGHSPLQTLARTDNPRALQQHINYAKRSSSPALMWQSSTTTQPLNTRGMDDDNNDDDDMSLADLQRSLRRVSVNDDPRQQQQQQQQYNRVRSPSASSILDKRAPLDLINNQRSIVYPQPHPSYYTPSSQHYSTQPLPPPSTPSIVAPAVPPMPVGRCSTPSRPFYGQPTMSSSELTSTQSKKMYHYFDTQSSRTIATDAVTPPVDKKKRPQSWMIPSTTTFLDPKSAGAAPTTTTIVHPSLKATTSSNSNHDHYYTRRSIDVADTIRRGSTSSNRWS</sequence>
<feature type="compositionally biased region" description="Polar residues" evidence="1">
    <location>
        <begin position="729"/>
        <end position="739"/>
    </location>
</feature>
<proteinExistence type="predicted"/>
<dbReference type="Proteomes" id="UP001234581">
    <property type="component" value="Unassembled WGS sequence"/>
</dbReference>
<feature type="region of interest" description="Disordered" evidence="1">
    <location>
        <begin position="631"/>
        <end position="664"/>
    </location>
</feature>
<accession>A0AAD7UYI9</accession>
<feature type="region of interest" description="Disordered" evidence="1">
    <location>
        <begin position="410"/>
        <end position="514"/>
    </location>
</feature>
<gene>
    <name evidence="2" type="ORF">O0I10_008916</name>
</gene>
<feature type="compositionally biased region" description="Low complexity" evidence="1">
    <location>
        <begin position="419"/>
        <end position="429"/>
    </location>
</feature>
<dbReference type="AlphaFoldDB" id="A0AAD7UYI9"/>
<feature type="compositionally biased region" description="Basic and acidic residues" evidence="1">
    <location>
        <begin position="1"/>
        <end position="10"/>
    </location>
</feature>
<feature type="region of interest" description="Disordered" evidence="1">
    <location>
        <begin position="763"/>
        <end position="782"/>
    </location>
</feature>
<feature type="compositionally biased region" description="Basic residues" evidence="1">
    <location>
        <begin position="434"/>
        <end position="443"/>
    </location>
</feature>
<organism evidence="2 3">
    <name type="scientific">Lichtheimia ornata</name>
    <dbReference type="NCBI Taxonomy" id="688661"/>
    <lineage>
        <taxon>Eukaryota</taxon>
        <taxon>Fungi</taxon>
        <taxon>Fungi incertae sedis</taxon>
        <taxon>Mucoromycota</taxon>
        <taxon>Mucoromycotina</taxon>
        <taxon>Mucoromycetes</taxon>
        <taxon>Mucorales</taxon>
        <taxon>Lichtheimiaceae</taxon>
        <taxon>Lichtheimia</taxon>
    </lineage>
</organism>
<dbReference type="SUPFAM" id="SSF50729">
    <property type="entry name" value="PH domain-like"/>
    <property type="match status" value="1"/>
</dbReference>
<reference evidence="2 3" key="1">
    <citation type="submission" date="2023-03" db="EMBL/GenBank/DDBJ databases">
        <title>Genome sequence of Lichtheimia ornata CBS 291.66.</title>
        <authorList>
            <person name="Mohabir J.T."/>
            <person name="Shea T.P."/>
            <person name="Kurbessoian T."/>
            <person name="Berby B."/>
            <person name="Fontaine J."/>
            <person name="Livny J."/>
            <person name="Gnirke A."/>
            <person name="Stajich J.E."/>
            <person name="Cuomo C.A."/>
        </authorList>
    </citation>
    <scope>NUCLEOTIDE SEQUENCE [LARGE SCALE GENOMIC DNA]</scope>
    <source>
        <strain evidence="2">CBS 291.66</strain>
    </source>
</reference>
<feature type="compositionally biased region" description="Gly residues" evidence="1">
    <location>
        <begin position="454"/>
        <end position="476"/>
    </location>
</feature>
<feature type="compositionally biased region" description="Low complexity" evidence="1">
    <location>
        <begin position="336"/>
        <end position="354"/>
    </location>
</feature>
<feature type="compositionally biased region" description="Polar residues" evidence="1">
    <location>
        <begin position="631"/>
        <end position="650"/>
    </location>
</feature>
<feature type="compositionally biased region" description="Polar residues" evidence="1">
    <location>
        <begin position="773"/>
        <end position="782"/>
    </location>
</feature>
<dbReference type="GeneID" id="83216323"/>